<dbReference type="Pfam" id="PF03050">
    <property type="entry name" value="DDE_Tnp_IS66"/>
    <property type="match status" value="1"/>
</dbReference>
<dbReference type="Proteomes" id="UP000274920">
    <property type="component" value="Unassembled WGS sequence"/>
</dbReference>
<evidence type="ECO:0000313" key="7">
    <source>
        <dbReference type="EMBL" id="RRK35584.1"/>
    </source>
</evidence>
<evidence type="ECO:0000313" key="5">
    <source>
        <dbReference type="EMBL" id="RRK35488.1"/>
    </source>
</evidence>
<dbReference type="EMBL" id="RHJS01000002">
    <property type="protein sequence ID" value="RRK35590.1"/>
    <property type="molecule type" value="Genomic_DNA"/>
</dbReference>
<dbReference type="PANTHER" id="PTHR33678">
    <property type="entry name" value="BLL1576 PROTEIN"/>
    <property type="match status" value="1"/>
</dbReference>
<evidence type="ECO:0000313" key="10">
    <source>
        <dbReference type="Proteomes" id="UP000274920"/>
    </source>
</evidence>
<sequence length="519" mass="59864">MLGERDAQIERQRIQIENLTQAVLHARKKMYGPSSEATQVTGQLNLFPEQEQLLQELAKQQKEITVPEHTRKVRQAGVRSEMLSSLETEIERCVVSEEETCPVCGAQLTKVGEKVVRTEVVYEPAKLKVKQYVQEIKKCTKCGSQDSEKLSPTFVAARVPKGLLPHSIASPSLVAGILYQKYDMGIPLARQERDWYRIGLSIYRSTMSHWVIRCSQEWLEPIFLRMHQVIMETCSVLMGDETRIQCNKEPGKKASSESFMWVVRTGSFEKIRAVLFHYARTRSGAEAKRLYTGFAGYLVTDACDSYEKVEGVSRALCWSHLRRYYIESIPLDSAGKELKGSKGAEAREWCDQLFKIEKKIQGLEPQERLEKRKELSQPVLEAFWSWVEETSEKYTANESLKKALQYSRNQKKYLNTFMEDGRLPISNNECEACIRPFATGRKSWLFADTPEGARASGIVYSLVESSKLNQLDVFRYLSYLLEKMPEIDYQYQNDPSILDPYLPWSRELPEYCRIQKKMK</sequence>
<dbReference type="EMBL" id="RHJS01000002">
    <property type="protein sequence ID" value="RRK35465.1"/>
    <property type="molecule type" value="Genomic_DNA"/>
</dbReference>
<evidence type="ECO:0000313" key="6">
    <source>
        <dbReference type="EMBL" id="RRK35556.1"/>
    </source>
</evidence>
<feature type="domain" description="Transposase IS66 zinc-finger binding" evidence="2">
    <location>
        <begin position="98"/>
        <end position="143"/>
    </location>
</feature>
<evidence type="ECO:0000313" key="4">
    <source>
        <dbReference type="EMBL" id="RRK35465.1"/>
    </source>
</evidence>
<evidence type="ECO:0000259" key="3">
    <source>
        <dbReference type="Pfam" id="PF13007"/>
    </source>
</evidence>
<dbReference type="AlphaFoldDB" id="A0A3R8L043"/>
<dbReference type="EMBL" id="RHJS01000002">
    <property type="protein sequence ID" value="RRK35589.1"/>
    <property type="molecule type" value="Genomic_DNA"/>
</dbReference>
<dbReference type="InterPro" id="IPR024463">
    <property type="entry name" value="Transposase_TnpC_homeodom"/>
</dbReference>
<dbReference type="PANTHER" id="PTHR33678:SF1">
    <property type="entry name" value="BLL1576 PROTEIN"/>
    <property type="match status" value="1"/>
</dbReference>
<dbReference type="InterPro" id="IPR004291">
    <property type="entry name" value="Transposase_IS66_central"/>
</dbReference>
<feature type="domain" description="Transposase TnpC homeodomain" evidence="3">
    <location>
        <begin position="19"/>
        <end position="86"/>
    </location>
</feature>
<dbReference type="EMBL" id="RHJS01000002">
    <property type="protein sequence ID" value="RRK35488.1"/>
    <property type="molecule type" value="Genomic_DNA"/>
</dbReference>
<dbReference type="InterPro" id="IPR024474">
    <property type="entry name" value="Znf_dom_IS66"/>
</dbReference>
<comment type="caution">
    <text evidence="5">The sequence shown here is derived from an EMBL/GenBank/DDBJ whole genome shotgun (WGS) entry which is preliminary data.</text>
</comment>
<name>A0A3R8L043_9FIRM</name>
<accession>A0A3R8L043</accession>
<evidence type="ECO:0000259" key="1">
    <source>
        <dbReference type="Pfam" id="PF03050"/>
    </source>
</evidence>
<reference evidence="5" key="1">
    <citation type="submission" date="2018-10" db="EMBL/GenBank/DDBJ databases">
        <title>Schaedlerella arabinophila gen. nov. sp. nov., isolated from the mouse intestinal tract and comparative analysis with the genome of the closely related altered Schaedler flora strain ASF502.</title>
        <authorList>
            <person name="Miyake S."/>
            <person name="Soh M."/>
            <person name="Seedorf H."/>
        </authorList>
    </citation>
    <scope>NUCLEOTIDE SEQUENCE [LARGE SCALE GENOMIC DNA]</scope>
    <source>
        <strain evidence="5">DSM 106076</strain>
    </source>
</reference>
<evidence type="ECO:0000313" key="8">
    <source>
        <dbReference type="EMBL" id="RRK35589.1"/>
    </source>
</evidence>
<organism evidence="5 10">
    <name type="scientific">Schaedlerella arabinosiphila</name>
    <dbReference type="NCBI Taxonomy" id="2044587"/>
    <lineage>
        <taxon>Bacteria</taxon>
        <taxon>Bacillati</taxon>
        <taxon>Bacillota</taxon>
        <taxon>Clostridia</taxon>
        <taxon>Lachnospirales</taxon>
        <taxon>Lachnospiraceae</taxon>
        <taxon>Schaedlerella</taxon>
    </lineage>
</organism>
<dbReference type="Pfam" id="PF13007">
    <property type="entry name" value="LZ_Tnp_IS66"/>
    <property type="match status" value="1"/>
</dbReference>
<protein>
    <submittedName>
        <fullName evidence="5">IS66 family transposase</fullName>
    </submittedName>
</protein>
<dbReference type="EMBL" id="RHJS01000002">
    <property type="protein sequence ID" value="RRK35584.1"/>
    <property type="molecule type" value="Genomic_DNA"/>
</dbReference>
<keyword evidence="10" id="KW-1185">Reference proteome</keyword>
<dbReference type="EMBL" id="RHJS01000002">
    <property type="protein sequence ID" value="RRK35556.1"/>
    <property type="molecule type" value="Genomic_DNA"/>
</dbReference>
<evidence type="ECO:0000313" key="9">
    <source>
        <dbReference type="EMBL" id="RRK35590.1"/>
    </source>
</evidence>
<dbReference type="NCBIfam" id="NF033517">
    <property type="entry name" value="transpos_IS66"/>
    <property type="match status" value="1"/>
</dbReference>
<dbReference type="InterPro" id="IPR052344">
    <property type="entry name" value="Transposase-related"/>
</dbReference>
<proteinExistence type="predicted"/>
<gene>
    <name evidence="4" type="ORF">EBB54_20735</name>
    <name evidence="5" type="ORF">EBB54_23060</name>
    <name evidence="6" type="ORF">EBB54_27880</name>
    <name evidence="7" type="ORF">EBB54_29375</name>
    <name evidence="8" type="ORF">EBB54_29720</name>
    <name evidence="9" type="ORF">EBB54_29765</name>
</gene>
<feature type="domain" description="Transposase IS66 central" evidence="1">
    <location>
        <begin position="166"/>
        <end position="454"/>
    </location>
</feature>
<dbReference type="Pfam" id="PF13005">
    <property type="entry name" value="zf-IS66"/>
    <property type="match status" value="1"/>
</dbReference>
<evidence type="ECO:0000259" key="2">
    <source>
        <dbReference type="Pfam" id="PF13005"/>
    </source>
</evidence>